<evidence type="ECO:0000256" key="1">
    <source>
        <dbReference type="ARBA" id="ARBA00004496"/>
    </source>
</evidence>
<feature type="compositionally biased region" description="Basic and acidic residues" evidence="5">
    <location>
        <begin position="272"/>
        <end position="282"/>
    </location>
</feature>
<gene>
    <name evidence="8" type="ORF">OBRU01_22360</name>
</gene>
<evidence type="ECO:0000259" key="6">
    <source>
        <dbReference type="Pfam" id="PF05670"/>
    </source>
</evidence>
<feature type="non-terminal residue" evidence="8">
    <location>
        <position position="551"/>
    </location>
</feature>
<protein>
    <submittedName>
        <fullName evidence="8">Serologically defined colon cancer antigen 1</fullName>
    </submittedName>
</protein>
<evidence type="ECO:0000256" key="3">
    <source>
        <dbReference type="ARBA" id="ARBA00022490"/>
    </source>
</evidence>
<feature type="compositionally biased region" description="Basic and acidic residues" evidence="5">
    <location>
        <begin position="220"/>
        <end position="230"/>
    </location>
</feature>
<comment type="caution">
    <text evidence="8">The sequence shown here is derived from an EMBL/GenBank/DDBJ whole genome shotgun (WGS) entry which is preliminary data.</text>
</comment>
<dbReference type="InterPro" id="IPR008532">
    <property type="entry name" value="NFACT_RNA-bd"/>
</dbReference>
<feature type="domain" description="NFACT RNA-binding" evidence="6">
    <location>
        <begin position="85"/>
        <end position="123"/>
    </location>
</feature>
<accession>A0A0L7KRM5</accession>
<dbReference type="Pfam" id="PF05670">
    <property type="entry name" value="NFACT-R_1"/>
    <property type="match status" value="1"/>
</dbReference>
<keyword evidence="4" id="KW-0175">Coiled coil</keyword>
<name>A0A0L7KRM5_OPEBR</name>
<dbReference type="InterPro" id="IPR051608">
    <property type="entry name" value="RQC_Subunit_NEMF"/>
</dbReference>
<dbReference type="PANTHER" id="PTHR15239">
    <property type="entry name" value="NUCLEAR EXPORT MEDIATOR FACTOR NEMF"/>
    <property type="match status" value="1"/>
</dbReference>
<dbReference type="GO" id="GO:0072344">
    <property type="term" value="P:rescue of stalled ribosome"/>
    <property type="evidence" value="ECO:0007669"/>
    <property type="project" value="TreeGrafter"/>
</dbReference>
<evidence type="ECO:0000313" key="8">
    <source>
        <dbReference type="EMBL" id="KOB65691.1"/>
    </source>
</evidence>
<feature type="compositionally biased region" description="Basic residues" evidence="5">
    <location>
        <begin position="262"/>
        <end position="271"/>
    </location>
</feature>
<sequence>MSWEDINLLVKTAQENNDPIASCIKHLKLATNHIALLLTDPYQHGDDSDDSGEKLEPMTEANTVSNIIKARRTYWFEKFYWFISSDNYLAKVVTRAWWVSASQVSKSAPTGEYLGTGSFMIRGKKHYVLTDQLSFGFSFMFRLEDSCIERHRDERKPVAVEDSASDVTSVQEQEEEEIVVSEGDDETVKETEDDLTVGQRGIEEEQSEIGQEDSSDDDFPDTHIKVDHGTGEVTLKSKARTISEASDHSDDKLPSFPSLPKKGGKKPQRPKPKQEVKKEASKRGQKGKMKKIKEKRKPRLKAASPDADTELLSQLTGAPHAEDELLFAVPVVAPYSALLNYKYKVKLTPGTSKRGKAAKTAVQVFLRDKAASNREKDLLKAVKVTTYYYYYKRGKAAKTAVQVFLRDKAASNREKDLLKAVKVTTYYYYYKRGKAAKTAVQVFLRDKAASNREKDLLKAVKRGKAAKTAVQVFLRDKAASNREKDLLKAVKRGKAAKTAVQVFLRDKAASNREKDLLKAVKRGKAAKTAVQVFLRDKAASNREKDLLKAVK</sequence>
<evidence type="ECO:0000256" key="2">
    <source>
        <dbReference type="ARBA" id="ARBA00008318"/>
    </source>
</evidence>
<evidence type="ECO:0000256" key="4">
    <source>
        <dbReference type="ARBA" id="ARBA00023054"/>
    </source>
</evidence>
<feature type="compositionally biased region" description="Acidic residues" evidence="5">
    <location>
        <begin position="172"/>
        <end position="195"/>
    </location>
</feature>
<dbReference type="GO" id="GO:1990112">
    <property type="term" value="C:RQC complex"/>
    <property type="evidence" value="ECO:0007669"/>
    <property type="project" value="TreeGrafter"/>
</dbReference>
<dbReference type="InterPro" id="IPR021846">
    <property type="entry name" value="NFACT-C"/>
</dbReference>
<dbReference type="GO" id="GO:0043023">
    <property type="term" value="F:ribosomal large subunit binding"/>
    <property type="evidence" value="ECO:0007669"/>
    <property type="project" value="TreeGrafter"/>
</dbReference>
<feature type="region of interest" description="Disordered" evidence="5">
    <location>
        <begin position="154"/>
        <end position="308"/>
    </location>
</feature>
<feature type="compositionally biased region" description="Basic residues" evidence="5">
    <location>
        <begin position="283"/>
        <end position="300"/>
    </location>
</feature>
<dbReference type="GO" id="GO:1990116">
    <property type="term" value="P:ribosome-associated ubiquitin-dependent protein catabolic process"/>
    <property type="evidence" value="ECO:0007669"/>
    <property type="project" value="TreeGrafter"/>
</dbReference>
<proteinExistence type="inferred from homology"/>
<reference evidence="8 9" key="1">
    <citation type="journal article" date="2015" name="Genome Biol. Evol.">
        <title>The genome of winter moth (Operophtera brumata) provides a genomic perspective on sexual dimorphism and phenology.</title>
        <authorList>
            <person name="Derks M.F."/>
            <person name="Smit S."/>
            <person name="Salis L."/>
            <person name="Schijlen E."/>
            <person name="Bossers A."/>
            <person name="Mateman C."/>
            <person name="Pijl A.S."/>
            <person name="de Ridder D."/>
            <person name="Groenen M.A."/>
            <person name="Visser M.E."/>
            <person name="Megens H.J."/>
        </authorList>
    </citation>
    <scope>NUCLEOTIDE SEQUENCE [LARGE SCALE GENOMIC DNA]</scope>
    <source>
        <strain evidence="8">WM2013NL</strain>
        <tissue evidence="8">Head and thorax</tissue>
    </source>
</reference>
<dbReference type="Pfam" id="PF11923">
    <property type="entry name" value="NFACT-C"/>
    <property type="match status" value="1"/>
</dbReference>
<dbReference type="AlphaFoldDB" id="A0A0L7KRM5"/>
<dbReference type="Proteomes" id="UP000037510">
    <property type="component" value="Unassembled WGS sequence"/>
</dbReference>
<dbReference type="PANTHER" id="PTHR15239:SF6">
    <property type="entry name" value="RIBOSOME QUALITY CONTROL COMPLEX SUBUNIT NEMF"/>
    <property type="match status" value="1"/>
</dbReference>
<dbReference type="GO" id="GO:0005737">
    <property type="term" value="C:cytoplasm"/>
    <property type="evidence" value="ECO:0007669"/>
    <property type="project" value="UniProtKB-SubCell"/>
</dbReference>
<keyword evidence="3" id="KW-0963">Cytoplasm</keyword>
<evidence type="ECO:0000256" key="5">
    <source>
        <dbReference type="SAM" id="MobiDB-lite"/>
    </source>
</evidence>
<organism evidence="8 9">
    <name type="scientific">Operophtera brumata</name>
    <name type="common">Winter moth</name>
    <name type="synonym">Phalaena brumata</name>
    <dbReference type="NCBI Taxonomy" id="104452"/>
    <lineage>
        <taxon>Eukaryota</taxon>
        <taxon>Metazoa</taxon>
        <taxon>Ecdysozoa</taxon>
        <taxon>Arthropoda</taxon>
        <taxon>Hexapoda</taxon>
        <taxon>Insecta</taxon>
        <taxon>Pterygota</taxon>
        <taxon>Neoptera</taxon>
        <taxon>Endopterygota</taxon>
        <taxon>Lepidoptera</taxon>
        <taxon>Glossata</taxon>
        <taxon>Ditrysia</taxon>
        <taxon>Geometroidea</taxon>
        <taxon>Geometridae</taxon>
        <taxon>Larentiinae</taxon>
        <taxon>Operophtera</taxon>
    </lineage>
</organism>
<dbReference type="GO" id="GO:0000049">
    <property type="term" value="F:tRNA binding"/>
    <property type="evidence" value="ECO:0007669"/>
    <property type="project" value="TreeGrafter"/>
</dbReference>
<feature type="domain" description="NFACT protein C-terminal" evidence="7">
    <location>
        <begin position="308"/>
        <end position="385"/>
    </location>
</feature>
<evidence type="ECO:0000259" key="7">
    <source>
        <dbReference type="Pfam" id="PF11923"/>
    </source>
</evidence>
<evidence type="ECO:0000313" key="9">
    <source>
        <dbReference type="Proteomes" id="UP000037510"/>
    </source>
</evidence>
<keyword evidence="9" id="KW-1185">Reference proteome</keyword>
<comment type="similarity">
    <text evidence="2">Belongs to the NEMF family.</text>
</comment>
<dbReference type="STRING" id="104452.A0A0L7KRM5"/>
<feature type="compositionally biased region" description="Acidic residues" evidence="5">
    <location>
        <begin position="204"/>
        <end position="219"/>
    </location>
</feature>
<comment type="subcellular location">
    <subcellularLocation>
        <location evidence="1">Cytoplasm</location>
    </subcellularLocation>
</comment>
<dbReference type="EMBL" id="JTDY01006786">
    <property type="protein sequence ID" value="KOB65691.1"/>
    <property type="molecule type" value="Genomic_DNA"/>
</dbReference>